<dbReference type="EMBL" id="VFPP01000001">
    <property type="protein sequence ID" value="TQM79188.1"/>
    <property type="molecule type" value="Genomic_DNA"/>
</dbReference>
<evidence type="ECO:0000256" key="2">
    <source>
        <dbReference type="ARBA" id="ARBA00022692"/>
    </source>
</evidence>
<dbReference type="Proteomes" id="UP000316628">
    <property type="component" value="Unassembled WGS sequence"/>
</dbReference>
<evidence type="ECO:0000256" key="4">
    <source>
        <dbReference type="ARBA" id="ARBA00023136"/>
    </source>
</evidence>
<keyword evidence="4 5" id="KW-0472">Membrane</keyword>
<keyword evidence="8" id="KW-1185">Reference proteome</keyword>
<evidence type="ECO:0000313" key="8">
    <source>
        <dbReference type="Proteomes" id="UP000316628"/>
    </source>
</evidence>
<accession>A0A543J8P8</accession>
<gene>
    <name evidence="7" type="ORF">FHX81_1484</name>
</gene>
<dbReference type="InterPro" id="IPR003807">
    <property type="entry name" value="DUF202"/>
</dbReference>
<keyword evidence="2 5" id="KW-0812">Transmembrane</keyword>
<evidence type="ECO:0000313" key="7">
    <source>
        <dbReference type="EMBL" id="TQM79188.1"/>
    </source>
</evidence>
<evidence type="ECO:0000256" key="1">
    <source>
        <dbReference type="ARBA" id="ARBA00004127"/>
    </source>
</evidence>
<name>A0A543J8P8_9PSEU</name>
<dbReference type="AlphaFoldDB" id="A0A543J8P8"/>
<comment type="caution">
    <text evidence="7">The sequence shown here is derived from an EMBL/GenBank/DDBJ whole genome shotgun (WGS) entry which is preliminary data.</text>
</comment>
<feature type="transmembrane region" description="Helical" evidence="5">
    <location>
        <begin position="73"/>
        <end position="91"/>
    </location>
</feature>
<evidence type="ECO:0000259" key="6">
    <source>
        <dbReference type="Pfam" id="PF02656"/>
    </source>
</evidence>
<reference evidence="7 8" key="1">
    <citation type="submission" date="2019-06" db="EMBL/GenBank/DDBJ databases">
        <title>Sequencing the genomes of 1000 actinobacteria strains.</title>
        <authorList>
            <person name="Klenk H.-P."/>
        </authorList>
    </citation>
    <scope>NUCLEOTIDE SEQUENCE [LARGE SCALE GENOMIC DNA]</scope>
    <source>
        <strain evidence="7 8">DSM 45456</strain>
    </source>
</reference>
<organism evidence="7 8">
    <name type="scientific">Saccharothrix saharensis</name>
    <dbReference type="NCBI Taxonomy" id="571190"/>
    <lineage>
        <taxon>Bacteria</taxon>
        <taxon>Bacillati</taxon>
        <taxon>Actinomycetota</taxon>
        <taxon>Actinomycetes</taxon>
        <taxon>Pseudonocardiales</taxon>
        <taxon>Pseudonocardiaceae</taxon>
        <taxon>Saccharothrix</taxon>
    </lineage>
</organism>
<sequence length="92" mass="9539">MSGPRDPGLQPERTDLAWRRTALSAAACSVFLLHTAARAGWGLRVVPGVLVAVVAVVAARAGGRRSDRGPGRLPWVVATLVTAACLAAALVW</sequence>
<protein>
    <submittedName>
        <fullName evidence="7">Uncharacterized protein DUF202</fullName>
    </submittedName>
</protein>
<keyword evidence="3 5" id="KW-1133">Transmembrane helix</keyword>
<dbReference type="Pfam" id="PF02656">
    <property type="entry name" value="DUF202"/>
    <property type="match status" value="1"/>
</dbReference>
<feature type="transmembrane region" description="Helical" evidence="5">
    <location>
        <begin position="43"/>
        <end position="61"/>
    </location>
</feature>
<dbReference type="GO" id="GO:0012505">
    <property type="term" value="C:endomembrane system"/>
    <property type="evidence" value="ECO:0007669"/>
    <property type="project" value="UniProtKB-SubCell"/>
</dbReference>
<dbReference type="RefSeq" id="WP_141976310.1">
    <property type="nucleotide sequence ID" value="NZ_VFPP01000001.1"/>
</dbReference>
<comment type="subcellular location">
    <subcellularLocation>
        <location evidence="1">Endomembrane system</location>
        <topology evidence="1">Multi-pass membrane protein</topology>
    </subcellularLocation>
</comment>
<dbReference type="OrthoDB" id="3701077at2"/>
<feature type="domain" description="DUF202" evidence="6">
    <location>
        <begin position="6"/>
        <end position="65"/>
    </location>
</feature>
<evidence type="ECO:0000256" key="5">
    <source>
        <dbReference type="SAM" id="Phobius"/>
    </source>
</evidence>
<proteinExistence type="predicted"/>
<evidence type="ECO:0000256" key="3">
    <source>
        <dbReference type="ARBA" id="ARBA00022989"/>
    </source>
</evidence>